<proteinExistence type="inferred from homology"/>
<evidence type="ECO:0000256" key="4">
    <source>
        <dbReference type="ARBA" id="ARBA00022692"/>
    </source>
</evidence>
<reference evidence="11 12" key="1">
    <citation type="submission" date="2023-10" db="EMBL/GenBank/DDBJ databases">
        <title>Niallia locisalis sp.nov. isolated from a salt pond sample.</title>
        <authorList>
            <person name="Li X.-J."/>
            <person name="Dong L."/>
        </authorList>
    </citation>
    <scope>NUCLEOTIDE SEQUENCE [LARGE SCALE GENOMIC DNA]</scope>
    <source>
        <strain evidence="11 12">DSM 29761</strain>
    </source>
</reference>
<evidence type="ECO:0000256" key="8">
    <source>
        <dbReference type="SAM" id="Phobius"/>
    </source>
</evidence>
<feature type="transmembrane region" description="Helical" evidence="8">
    <location>
        <begin position="20"/>
        <end position="40"/>
    </location>
</feature>
<feature type="domain" description="Polysaccharide chain length determinant N-terminal" evidence="9">
    <location>
        <begin position="3"/>
        <end position="94"/>
    </location>
</feature>
<dbReference type="PANTHER" id="PTHR32309">
    <property type="entry name" value="TYROSINE-PROTEIN KINASE"/>
    <property type="match status" value="1"/>
</dbReference>
<keyword evidence="6 8" id="KW-0472">Membrane</keyword>
<dbReference type="PANTHER" id="PTHR32309:SF13">
    <property type="entry name" value="FERRIC ENTEROBACTIN TRANSPORT PROTEIN FEPE"/>
    <property type="match status" value="1"/>
</dbReference>
<gene>
    <name evidence="11" type="ORF">R4Z09_28235</name>
</gene>
<accession>A0ABZ2CEX2</accession>
<evidence type="ECO:0000313" key="11">
    <source>
        <dbReference type="EMBL" id="WVX81055.1"/>
    </source>
</evidence>
<name>A0ABZ2CEX2_9BACI</name>
<feature type="region of interest" description="Disordered" evidence="7">
    <location>
        <begin position="227"/>
        <end position="246"/>
    </location>
</feature>
<comment type="similarity">
    <text evidence="2">Belongs to the CpsC/CapA family.</text>
</comment>
<evidence type="ECO:0000313" key="12">
    <source>
        <dbReference type="Proteomes" id="UP001357223"/>
    </source>
</evidence>
<sequence>MEETIHLKEVLLKLKKRLGLIVIFTTLAVIATGVMSYFVLPPIYQASTQLLVNKTQSEQPLYNPGEVQTNLQLINSYNVIIKSPAILDQVVEELGMNLTVAELNEKITVSSEEDSQVLNLTVQDSDPQMAANIANETAEVFQEKIVTLMNIDNVNILSKAKVEENPSPIKPKPLLNMALALVIGFMLGVGTALFLELLDNTIKSEQDIERLLQVPVLGAVAAFDSKSKSRKKNKKKEAVRGGSYGS</sequence>
<evidence type="ECO:0000256" key="2">
    <source>
        <dbReference type="ARBA" id="ARBA00006683"/>
    </source>
</evidence>
<keyword evidence="5 8" id="KW-1133">Transmembrane helix</keyword>
<comment type="subcellular location">
    <subcellularLocation>
        <location evidence="1">Cell membrane</location>
        <topology evidence="1">Multi-pass membrane protein</topology>
    </subcellularLocation>
</comment>
<dbReference type="InterPro" id="IPR032807">
    <property type="entry name" value="GNVR"/>
</dbReference>
<dbReference type="Proteomes" id="UP001357223">
    <property type="component" value="Chromosome"/>
</dbReference>
<evidence type="ECO:0000259" key="9">
    <source>
        <dbReference type="Pfam" id="PF02706"/>
    </source>
</evidence>
<dbReference type="RefSeq" id="WP_338449985.1">
    <property type="nucleotide sequence ID" value="NZ_CP137640.1"/>
</dbReference>
<evidence type="ECO:0000256" key="6">
    <source>
        <dbReference type="ARBA" id="ARBA00023136"/>
    </source>
</evidence>
<dbReference type="Pfam" id="PF02706">
    <property type="entry name" value="Wzz"/>
    <property type="match status" value="1"/>
</dbReference>
<keyword evidence="12" id="KW-1185">Reference proteome</keyword>
<evidence type="ECO:0000259" key="10">
    <source>
        <dbReference type="Pfam" id="PF13807"/>
    </source>
</evidence>
<keyword evidence="3" id="KW-1003">Cell membrane</keyword>
<keyword evidence="4 8" id="KW-0812">Transmembrane</keyword>
<dbReference type="InterPro" id="IPR003856">
    <property type="entry name" value="LPS_length_determ_N"/>
</dbReference>
<dbReference type="Pfam" id="PF13807">
    <property type="entry name" value="GNVR"/>
    <property type="match status" value="1"/>
</dbReference>
<evidence type="ECO:0000256" key="3">
    <source>
        <dbReference type="ARBA" id="ARBA00022475"/>
    </source>
</evidence>
<dbReference type="EMBL" id="CP137640">
    <property type="protein sequence ID" value="WVX81055.1"/>
    <property type="molecule type" value="Genomic_DNA"/>
</dbReference>
<organism evidence="11 12">
    <name type="scientific">Niallia oryzisoli</name>
    <dbReference type="NCBI Taxonomy" id="1737571"/>
    <lineage>
        <taxon>Bacteria</taxon>
        <taxon>Bacillati</taxon>
        <taxon>Bacillota</taxon>
        <taxon>Bacilli</taxon>
        <taxon>Bacillales</taxon>
        <taxon>Bacillaceae</taxon>
        <taxon>Niallia</taxon>
    </lineage>
</organism>
<feature type="transmembrane region" description="Helical" evidence="8">
    <location>
        <begin position="174"/>
        <end position="195"/>
    </location>
</feature>
<feature type="compositionally biased region" description="Basic residues" evidence="7">
    <location>
        <begin position="228"/>
        <end position="237"/>
    </location>
</feature>
<evidence type="ECO:0000256" key="7">
    <source>
        <dbReference type="SAM" id="MobiDB-lite"/>
    </source>
</evidence>
<evidence type="ECO:0000256" key="1">
    <source>
        <dbReference type="ARBA" id="ARBA00004651"/>
    </source>
</evidence>
<protein>
    <submittedName>
        <fullName evidence="11">Wzz/FepE/Etk N-terminal domain-containing protein</fullName>
    </submittedName>
</protein>
<evidence type="ECO:0000256" key="5">
    <source>
        <dbReference type="ARBA" id="ARBA00022989"/>
    </source>
</evidence>
<dbReference type="InterPro" id="IPR050445">
    <property type="entry name" value="Bact_polysacc_biosynth/exp"/>
</dbReference>
<feature type="domain" description="Tyrosine-protein kinase G-rich" evidence="10">
    <location>
        <begin position="142"/>
        <end position="194"/>
    </location>
</feature>